<accession>A0ABV7C766</accession>
<name>A0ABV7C766_9VIBR</name>
<dbReference type="SUPFAM" id="SSF48452">
    <property type="entry name" value="TPR-like"/>
    <property type="match status" value="1"/>
</dbReference>
<evidence type="ECO:0000313" key="3">
    <source>
        <dbReference type="Proteomes" id="UP001595384"/>
    </source>
</evidence>
<dbReference type="InterPro" id="IPR011990">
    <property type="entry name" value="TPR-like_helical_dom_sf"/>
</dbReference>
<dbReference type="Proteomes" id="UP001595384">
    <property type="component" value="Unassembled WGS sequence"/>
</dbReference>
<sequence>MKIYHGYMITLLGLWSNLSLATPLNTPLSQLQHQWAVCEYQIKGEDSKQSCFQDLVDEEQQHLTLHPNNPDLNIAFAINLASLANVSSTSDALSLIKQAKTRLEALKNTTSGQRHTAVLVTLGALYYRAPGWPISFGDDDKAGVLLAEAIKLSPDDITAHYFYGDFLAEQGQTQQAINVLKQGLQIETHHVQPLVVQGRKQDIQRLLSTLQD</sequence>
<keyword evidence="3" id="KW-1185">Reference proteome</keyword>
<proteinExistence type="predicted"/>
<protein>
    <submittedName>
        <fullName evidence="2">Tetratricopeptide repeat protein</fullName>
    </submittedName>
</protein>
<dbReference type="Pfam" id="PF14559">
    <property type="entry name" value="TPR_19"/>
    <property type="match status" value="1"/>
</dbReference>
<dbReference type="EMBL" id="JBHRSE010000056">
    <property type="protein sequence ID" value="MFC3023877.1"/>
    <property type="molecule type" value="Genomic_DNA"/>
</dbReference>
<comment type="caution">
    <text evidence="2">The sequence shown here is derived from an EMBL/GenBank/DDBJ whole genome shotgun (WGS) entry which is preliminary data.</text>
</comment>
<reference evidence="3" key="1">
    <citation type="journal article" date="2019" name="Int. J. Syst. Evol. Microbiol.">
        <title>The Global Catalogue of Microorganisms (GCM) 10K type strain sequencing project: providing services to taxonomists for standard genome sequencing and annotation.</title>
        <authorList>
            <consortium name="The Broad Institute Genomics Platform"/>
            <consortium name="The Broad Institute Genome Sequencing Center for Infectious Disease"/>
            <person name="Wu L."/>
            <person name="Ma J."/>
        </authorList>
    </citation>
    <scope>NUCLEOTIDE SEQUENCE [LARGE SCALE GENOMIC DNA]</scope>
    <source>
        <strain evidence="3">KCTC 62784</strain>
    </source>
</reference>
<dbReference type="Gene3D" id="1.25.40.10">
    <property type="entry name" value="Tetratricopeptide repeat domain"/>
    <property type="match status" value="1"/>
</dbReference>
<keyword evidence="1" id="KW-0732">Signal</keyword>
<gene>
    <name evidence="2" type="ORF">ACFODT_08570</name>
</gene>
<feature type="chain" id="PRO_5045730340" evidence="1">
    <location>
        <begin position="22"/>
        <end position="212"/>
    </location>
</feature>
<organism evidence="2 3">
    <name type="scientific">Vibrio zhugei</name>
    <dbReference type="NCBI Taxonomy" id="2479546"/>
    <lineage>
        <taxon>Bacteria</taxon>
        <taxon>Pseudomonadati</taxon>
        <taxon>Pseudomonadota</taxon>
        <taxon>Gammaproteobacteria</taxon>
        <taxon>Vibrionales</taxon>
        <taxon>Vibrionaceae</taxon>
        <taxon>Vibrio</taxon>
    </lineage>
</organism>
<evidence type="ECO:0000256" key="1">
    <source>
        <dbReference type="SAM" id="SignalP"/>
    </source>
</evidence>
<evidence type="ECO:0000313" key="2">
    <source>
        <dbReference type="EMBL" id="MFC3023877.1"/>
    </source>
</evidence>
<feature type="signal peptide" evidence="1">
    <location>
        <begin position="1"/>
        <end position="21"/>
    </location>
</feature>
<dbReference type="RefSeq" id="WP_123015161.1">
    <property type="nucleotide sequence ID" value="NZ_AP024911.1"/>
</dbReference>